<accession>A0ACC0CKQ4</accession>
<comment type="caution">
    <text evidence="1">The sequence shown here is derived from an EMBL/GenBank/DDBJ whole genome shotgun (WGS) entry which is preliminary data.</text>
</comment>
<organism evidence="1 2">
    <name type="scientific">Hypoxylon rubiginosum</name>
    <dbReference type="NCBI Taxonomy" id="110542"/>
    <lineage>
        <taxon>Eukaryota</taxon>
        <taxon>Fungi</taxon>
        <taxon>Dikarya</taxon>
        <taxon>Ascomycota</taxon>
        <taxon>Pezizomycotina</taxon>
        <taxon>Sordariomycetes</taxon>
        <taxon>Xylariomycetidae</taxon>
        <taxon>Xylariales</taxon>
        <taxon>Hypoxylaceae</taxon>
        <taxon>Hypoxylon</taxon>
    </lineage>
</organism>
<reference evidence="1 2" key="1">
    <citation type="journal article" date="2022" name="New Phytol.">
        <title>Ecological generalism drives hyperdiversity of secondary metabolite gene clusters in xylarialean endophytes.</title>
        <authorList>
            <person name="Franco M.E.E."/>
            <person name="Wisecaver J.H."/>
            <person name="Arnold A.E."/>
            <person name="Ju Y.M."/>
            <person name="Slot J.C."/>
            <person name="Ahrendt S."/>
            <person name="Moore L.P."/>
            <person name="Eastman K.E."/>
            <person name="Scott K."/>
            <person name="Konkel Z."/>
            <person name="Mondo S.J."/>
            <person name="Kuo A."/>
            <person name="Hayes R.D."/>
            <person name="Haridas S."/>
            <person name="Andreopoulos B."/>
            <person name="Riley R."/>
            <person name="LaButti K."/>
            <person name="Pangilinan J."/>
            <person name="Lipzen A."/>
            <person name="Amirebrahimi M."/>
            <person name="Yan J."/>
            <person name="Adam C."/>
            <person name="Keymanesh K."/>
            <person name="Ng V."/>
            <person name="Louie K."/>
            <person name="Northen T."/>
            <person name="Drula E."/>
            <person name="Henrissat B."/>
            <person name="Hsieh H.M."/>
            <person name="Youens-Clark K."/>
            <person name="Lutzoni F."/>
            <person name="Miadlikowska J."/>
            <person name="Eastwood D.C."/>
            <person name="Hamelin R.C."/>
            <person name="Grigoriev I.V."/>
            <person name="U'Ren J.M."/>
        </authorList>
    </citation>
    <scope>NUCLEOTIDE SEQUENCE [LARGE SCALE GENOMIC DNA]</scope>
    <source>
        <strain evidence="1 2">ER1909</strain>
    </source>
</reference>
<proteinExistence type="predicted"/>
<gene>
    <name evidence="1" type="ORF">F4821DRAFT_40284</name>
</gene>
<dbReference type="Proteomes" id="UP001497680">
    <property type="component" value="Unassembled WGS sequence"/>
</dbReference>
<evidence type="ECO:0000313" key="2">
    <source>
        <dbReference type="Proteomes" id="UP001497680"/>
    </source>
</evidence>
<dbReference type="EMBL" id="MU394413">
    <property type="protein sequence ID" value="KAI6080969.1"/>
    <property type="molecule type" value="Genomic_DNA"/>
</dbReference>
<protein>
    <submittedName>
        <fullName evidence="1">Uncharacterized protein</fullName>
    </submittedName>
</protein>
<sequence length="389" mass="42460">MLATPHSTTYEGEELDHCSHHGSPTSGGLSLAPSLAHHSAPVPRGWSPSDAQQMGFQHQPLRNAPTSLDVDAMVHHDVAPIAAGLRNPDHGSPLPKQEVETPNRSEGGSMRHSSRTGQQNGEEASKVNEPYAKLIHRAFMSRDRHVMTLQDIYQWFRENTEKGKSDNKGWQNSIRHNLSMNRAFGKRELKSIMGEPLAGLKSSKKLSEWYLMPWAINGVQSTTRYRTKGSSGRRTRAGSAHQCGNSSCRAISDRQGGLAASKSKAKKASQDQDLYHRYHASGLASGSNEGDTQMGTMDLDDAHVGLSYGISNPLDHGPTETMMLHSSMQAAVLPVSGSCSAHSFAYPAPDSLQYGQNSSQYHAPHNMYSLEEVPGLYQGQLVPIPHHAE</sequence>
<name>A0ACC0CKQ4_9PEZI</name>
<keyword evidence="2" id="KW-1185">Reference proteome</keyword>
<evidence type="ECO:0000313" key="1">
    <source>
        <dbReference type="EMBL" id="KAI6080969.1"/>
    </source>
</evidence>